<keyword evidence="2" id="KW-1185">Reference proteome</keyword>
<dbReference type="Proteomes" id="UP000198287">
    <property type="component" value="Unassembled WGS sequence"/>
</dbReference>
<dbReference type="AlphaFoldDB" id="A0A226DU27"/>
<protein>
    <submittedName>
        <fullName evidence="1">Uncharacterized protein</fullName>
    </submittedName>
</protein>
<gene>
    <name evidence="1" type="ORF">Fcan01_16906</name>
</gene>
<evidence type="ECO:0000313" key="2">
    <source>
        <dbReference type="Proteomes" id="UP000198287"/>
    </source>
</evidence>
<organism evidence="1 2">
    <name type="scientific">Folsomia candida</name>
    <name type="common">Springtail</name>
    <dbReference type="NCBI Taxonomy" id="158441"/>
    <lineage>
        <taxon>Eukaryota</taxon>
        <taxon>Metazoa</taxon>
        <taxon>Ecdysozoa</taxon>
        <taxon>Arthropoda</taxon>
        <taxon>Hexapoda</taxon>
        <taxon>Collembola</taxon>
        <taxon>Entomobryomorpha</taxon>
        <taxon>Isotomoidea</taxon>
        <taxon>Isotomidae</taxon>
        <taxon>Proisotominae</taxon>
        <taxon>Folsomia</taxon>
    </lineage>
</organism>
<proteinExistence type="predicted"/>
<sequence length="301" mass="34928">METLGMNCTGYYYCYTEDGSWDYCSQHIKRPRVTHYSKWGFPCLSSCHNFGGTSYNWCSTQQTMNWGECSKYDGYTMNDEQCSTACANRRENYFYCYKVTGGWDYCGKVEALAVSPIVIKIWQRPSGEYAAELPGQIDSSSNPSPDKVTVQFGHNQAYDGCGRTYRRRRVISQDCMWRPMYTERTLDGMFQAFRDQAEIRLGAPPETYNLVPQHPTVNRNVGAGNRPVEFFSSDWRSVENRMLTFFRAGQPGADGGHIRWRVVIFYRDENTGRHTFFNIWHSFIMQMDNYFGMGCGQQLRE</sequence>
<accession>A0A226DU27</accession>
<comment type="caution">
    <text evidence="1">The sequence shown here is derived from an EMBL/GenBank/DDBJ whole genome shotgun (WGS) entry which is preliminary data.</text>
</comment>
<reference evidence="1 2" key="1">
    <citation type="submission" date="2015-12" db="EMBL/GenBank/DDBJ databases">
        <title>The genome of Folsomia candida.</title>
        <authorList>
            <person name="Faddeeva A."/>
            <person name="Derks M.F."/>
            <person name="Anvar Y."/>
            <person name="Smit S."/>
            <person name="Van Straalen N."/>
            <person name="Roelofs D."/>
        </authorList>
    </citation>
    <scope>NUCLEOTIDE SEQUENCE [LARGE SCALE GENOMIC DNA]</scope>
    <source>
        <strain evidence="1 2">VU population</strain>
        <tissue evidence="1">Whole body</tissue>
    </source>
</reference>
<name>A0A226DU27_FOLCA</name>
<evidence type="ECO:0000313" key="1">
    <source>
        <dbReference type="EMBL" id="OXA48324.1"/>
    </source>
</evidence>
<dbReference type="EMBL" id="LNIX01000012">
    <property type="protein sequence ID" value="OXA48324.1"/>
    <property type="molecule type" value="Genomic_DNA"/>
</dbReference>